<dbReference type="AlphaFoldDB" id="A0A1R1Y9H7"/>
<dbReference type="Proteomes" id="UP000187283">
    <property type="component" value="Unassembled WGS sequence"/>
</dbReference>
<gene>
    <name evidence="1" type="ORF">AYI70_g2319</name>
</gene>
<reference evidence="1 2" key="1">
    <citation type="submission" date="2017-01" db="EMBL/GenBank/DDBJ databases">
        <authorList>
            <person name="Mah S.A."/>
            <person name="Swanson W.J."/>
            <person name="Moy G.W."/>
            <person name="Vacquier V.D."/>
        </authorList>
    </citation>
    <scope>NUCLEOTIDE SEQUENCE [LARGE SCALE GENOMIC DNA]</scope>
    <source>
        <strain evidence="1 2">GSMNP</strain>
    </source>
</reference>
<evidence type="ECO:0000313" key="1">
    <source>
        <dbReference type="EMBL" id="OMJ23336.1"/>
    </source>
</evidence>
<comment type="caution">
    <text evidence="1">The sequence shown here is derived from an EMBL/GenBank/DDBJ whole genome shotgun (WGS) entry which is preliminary data.</text>
</comment>
<accession>A0A1R1Y9H7</accession>
<protein>
    <submittedName>
        <fullName evidence="1">Uncharacterized protein</fullName>
    </submittedName>
</protein>
<sequence>MDRVVEEVSKAPRLPPTTPHEKKIWQMIDIVTKNLKEHSTKQRLDPFSRSLMTPKNRHCSIISLLFDIIKYYHILIISDTIFLRDTINPLIYHFE</sequence>
<organism evidence="1 2">
    <name type="scientific">Smittium culicis</name>
    <dbReference type="NCBI Taxonomy" id="133412"/>
    <lineage>
        <taxon>Eukaryota</taxon>
        <taxon>Fungi</taxon>
        <taxon>Fungi incertae sedis</taxon>
        <taxon>Zoopagomycota</taxon>
        <taxon>Kickxellomycotina</taxon>
        <taxon>Harpellomycetes</taxon>
        <taxon>Harpellales</taxon>
        <taxon>Legeriomycetaceae</taxon>
        <taxon>Smittium</taxon>
    </lineage>
</organism>
<evidence type="ECO:0000313" key="2">
    <source>
        <dbReference type="Proteomes" id="UP000187283"/>
    </source>
</evidence>
<name>A0A1R1Y9H7_9FUNG</name>
<keyword evidence="2" id="KW-1185">Reference proteome</keyword>
<proteinExistence type="predicted"/>
<dbReference type="EMBL" id="LSSN01000557">
    <property type="protein sequence ID" value="OMJ23336.1"/>
    <property type="molecule type" value="Genomic_DNA"/>
</dbReference>